<evidence type="ECO:0000256" key="3">
    <source>
        <dbReference type="ARBA" id="ARBA00011738"/>
    </source>
</evidence>
<sequence length="273" mass="29341">MSESTGDASGRRTGAFWRKRYYVIITGASVGIGRALAQAFSREVAEKSVFVITGRNAENLNETKRLVGQDAPGVEVVAEVMDHSTATFEDYRKLIADTWPKVSEADGAVLVHNVGTIGDVHKYAAAFTDAKEIDDYFHLNVTSVMLLTAAFLEKFANSSALSRTVVNISSLAAVKPMAGASIYCTGKAARQMYMNVLAAENPMVTVLNYSPGPVDTAMQRALHHGVKEIAAVARGAVESGMLLTPDATALRLVQILGAQDFKSGDSIDYFDRI</sequence>
<keyword evidence="9" id="KW-0812">Transmembrane</keyword>
<evidence type="ECO:0000313" key="10">
    <source>
        <dbReference type="EMBL" id="JAP65151.1"/>
    </source>
</evidence>
<dbReference type="PRINTS" id="PR00081">
    <property type="entry name" value="GDHRDH"/>
</dbReference>
<dbReference type="InterPro" id="IPR002347">
    <property type="entry name" value="SDR_fam"/>
</dbReference>
<protein>
    <recommendedName>
        <fullName evidence="5">Sepiapterin reductase</fullName>
        <ecNumber evidence="4">1.1.1.153</ecNumber>
    </recommendedName>
</protein>
<comment type="similarity">
    <text evidence="2">Belongs to the sepiapterin reductase family.</text>
</comment>
<evidence type="ECO:0000256" key="6">
    <source>
        <dbReference type="ARBA" id="ARBA00022490"/>
    </source>
</evidence>
<evidence type="ECO:0000256" key="2">
    <source>
        <dbReference type="ARBA" id="ARBA00010483"/>
    </source>
</evidence>
<dbReference type="AlphaFoldDB" id="A0A131XHI9"/>
<dbReference type="NCBIfam" id="TIGR01500">
    <property type="entry name" value="sepiapter_red"/>
    <property type="match status" value="1"/>
</dbReference>
<proteinExistence type="evidence at transcript level"/>
<evidence type="ECO:0000256" key="5">
    <source>
        <dbReference type="ARBA" id="ARBA00019170"/>
    </source>
</evidence>
<dbReference type="FunFam" id="3.40.50.720:FF:000259">
    <property type="entry name" value="Sepiapterin reductase"/>
    <property type="match status" value="1"/>
</dbReference>
<dbReference type="PANTHER" id="PTHR44085:SF2">
    <property type="entry name" value="SEPIAPTERIN REDUCTASE"/>
    <property type="match status" value="1"/>
</dbReference>
<accession>A0A131XHI9</accession>
<evidence type="ECO:0000256" key="1">
    <source>
        <dbReference type="ARBA" id="ARBA00004496"/>
    </source>
</evidence>
<dbReference type="InterPro" id="IPR006393">
    <property type="entry name" value="Sepiapterin_red"/>
</dbReference>
<keyword evidence="6" id="KW-0963">Cytoplasm</keyword>
<evidence type="ECO:0000256" key="7">
    <source>
        <dbReference type="ARBA" id="ARBA00022857"/>
    </source>
</evidence>
<dbReference type="PANTHER" id="PTHR44085">
    <property type="entry name" value="SEPIAPTERIN REDUCTASE"/>
    <property type="match status" value="1"/>
</dbReference>
<reference evidence="10" key="1">
    <citation type="journal article" date="2017" name="Ticks Tick Borne Dis.">
        <title>An insight into the sialome of Hyalomma excavatum.</title>
        <authorList>
            <person name="Ribeiro J.M."/>
            <person name="Slovak M."/>
            <person name="Francischetti I.M."/>
        </authorList>
    </citation>
    <scope>NUCLEOTIDE SEQUENCE</scope>
    <source>
        <strain evidence="10">Samish</strain>
        <tissue evidence="10">Salivary glands</tissue>
    </source>
</reference>
<dbReference type="Gene3D" id="3.40.50.720">
    <property type="entry name" value="NAD(P)-binding Rossmann-like Domain"/>
    <property type="match status" value="1"/>
</dbReference>
<dbReference type="InterPro" id="IPR036291">
    <property type="entry name" value="NAD(P)-bd_dom_sf"/>
</dbReference>
<dbReference type="EC" id="1.1.1.153" evidence="4"/>
<evidence type="ECO:0000256" key="9">
    <source>
        <dbReference type="SAM" id="Phobius"/>
    </source>
</evidence>
<dbReference type="SUPFAM" id="SSF51735">
    <property type="entry name" value="NAD(P)-binding Rossmann-fold domains"/>
    <property type="match status" value="1"/>
</dbReference>
<keyword evidence="9" id="KW-1133">Transmembrane helix</keyword>
<dbReference type="GO" id="GO:0006729">
    <property type="term" value="P:tetrahydrobiopterin biosynthetic process"/>
    <property type="evidence" value="ECO:0007669"/>
    <property type="project" value="InterPro"/>
</dbReference>
<evidence type="ECO:0000256" key="8">
    <source>
        <dbReference type="ARBA" id="ARBA00023002"/>
    </source>
</evidence>
<dbReference type="EMBL" id="GEFH01003430">
    <property type="protein sequence ID" value="JAP65151.1"/>
    <property type="molecule type" value="mRNA"/>
</dbReference>
<comment type="subcellular location">
    <subcellularLocation>
        <location evidence="1">Cytoplasm</location>
    </subcellularLocation>
</comment>
<name>A0A131XHI9_9ACAR</name>
<dbReference type="Pfam" id="PF00106">
    <property type="entry name" value="adh_short"/>
    <property type="match status" value="1"/>
</dbReference>
<evidence type="ECO:0000256" key="4">
    <source>
        <dbReference type="ARBA" id="ARBA00013075"/>
    </source>
</evidence>
<dbReference type="GO" id="GO:0004757">
    <property type="term" value="F:sepiapterin reductase (NADP+) activity"/>
    <property type="evidence" value="ECO:0007669"/>
    <property type="project" value="UniProtKB-EC"/>
</dbReference>
<dbReference type="GO" id="GO:0005737">
    <property type="term" value="C:cytoplasm"/>
    <property type="evidence" value="ECO:0007669"/>
    <property type="project" value="UniProtKB-SubCell"/>
</dbReference>
<organism evidence="10">
    <name type="scientific">Hyalomma excavatum</name>
    <dbReference type="NCBI Taxonomy" id="257692"/>
    <lineage>
        <taxon>Eukaryota</taxon>
        <taxon>Metazoa</taxon>
        <taxon>Ecdysozoa</taxon>
        <taxon>Arthropoda</taxon>
        <taxon>Chelicerata</taxon>
        <taxon>Arachnida</taxon>
        <taxon>Acari</taxon>
        <taxon>Parasitiformes</taxon>
        <taxon>Ixodida</taxon>
        <taxon>Ixodoidea</taxon>
        <taxon>Ixodidae</taxon>
        <taxon>Hyalomminae</taxon>
        <taxon>Hyalomma</taxon>
    </lineage>
</organism>
<comment type="subunit">
    <text evidence="3">Homodimer.</text>
</comment>
<keyword evidence="7" id="KW-0521">NADP</keyword>
<feature type="transmembrane region" description="Helical" evidence="9">
    <location>
        <begin position="21"/>
        <end position="40"/>
    </location>
</feature>
<keyword evidence="8" id="KW-0560">Oxidoreductase</keyword>
<dbReference type="InterPro" id="IPR051721">
    <property type="entry name" value="Biopterin_syn/organic_redct"/>
</dbReference>
<keyword evidence="9" id="KW-0472">Membrane</keyword>